<accession>A0A4R6V5G1</accession>
<organism evidence="2 3">
    <name type="scientific">Actinomycetospora succinea</name>
    <dbReference type="NCBI Taxonomy" id="663603"/>
    <lineage>
        <taxon>Bacteria</taxon>
        <taxon>Bacillati</taxon>
        <taxon>Actinomycetota</taxon>
        <taxon>Actinomycetes</taxon>
        <taxon>Pseudonocardiales</taxon>
        <taxon>Pseudonocardiaceae</taxon>
        <taxon>Actinomycetospora</taxon>
    </lineage>
</organism>
<dbReference type="AlphaFoldDB" id="A0A4R6V5G1"/>
<reference evidence="2 3" key="1">
    <citation type="submission" date="2019-03" db="EMBL/GenBank/DDBJ databases">
        <title>Genomic Encyclopedia of Type Strains, Phase IV (KMG-IV): sequencing the most valuable type-strain genomes for metagenomic binning, comparative biology and taxonomic classification.</title>
        <authorList>
            <person name="Goeker M."/>
        </authorList>
    </citation>
    <scope>NUCLEOTIDE SEQUENCE [LARGE SCALE GENOMIC DNA]</scope>
    <source>
        <strain evidence="2 3">DSM 45775</strain>
    </source>
</reference>
<evidence type="ECO:0000256" key="1">
    <source>
        <dbReference type="SAM" id="MobiDB-lite"/>
    </source>
</evidence>
<evidence type="ECO:0000313" key="2">
    <source>
        <dbReference type="EMBL" id="TDQ55715.1"/>
    </source>
</evidence>
<name>A0A4R6V5G1_9PSEU</name>
<feature type="compositionally biased region" description="Low complexity" evidence="1">
    <location>
        <begin position="161"/>
        <end position="171"/>
    </location>
</feature>
<protein>
    <submittedName>
        <fullName evidence="2">Uncharacterized protein</fullName>
    </submittedName>
</protein>
<evidence type="ECO:0000313" key="3">
    <source>
        <dbReference type="Proteomes" id="UP000295705"/>
    </source>
</evidence>
<feature type="compositionally biased region" description="Gly residues" evidence="1">
    <location>
        <begin position="1"/>
        <end position="10"/>
    </location>
</feature>
<feature type="compositionally biased region" description="Low complexity" evidence="1">
    <location>
        <begin position="130"/>
        <end position="153"/>
    </location>
</feature>
<dbReference type="Proteomes" id="UP000295705">
    <property type="component" value="Unassembled WGS sequence"/>
</dbReference>
<feature type="compositionally biased region" description="Low complexity" evidence="1">
    <location>
        <begin position="321"/>
        <end position="370"/>
    </location>
</feature>
<dbReference type="EMBL" id="SNYO01000005">
    <property type="protein sequence ID" value="TDQ55715.1"/>
    <property type="molecule type" value="Genomic_DNA"/>
</dbReference>
<feature type="compositionally biased region" description="Low complexity" evidence="1">
    <location>
        <begin position="41"/>
        <end position="59"/>
    </location>
</feature>
<dbReference type="RefSeq" id="WP_133827894.1">
    <property type="nucleotide sequence ID" value="NZ_BAABHR010000030.1"/>
</dbReference>
<feature type="region of interest" description="Disordered" evidence="1">
    <location>
        <begin position="1"/>
        <end position="22"/>
    </location>
</feature>
<dbReference type="OrthoDB" id="5196858at2"/>
<gene>
    <name evidence="2" type="ORF">EV188_105111</name>
</gene>
<comment type="caution">
    <text evidence="2">The sequence shown here is derived from an EMBL/GenBank/DDBJ whole genome shotgun (WGS) entry which is preliminary data.</text>
</comment>
<feature type="region of interest" description="Disordered" evidence="1">
    <location>
        <begin position="41"/>
        <end position="69"/>
    </location>
</feature>
<proteinExistence type="predicted"/>
<keyword evidence="3" id="KW-1185">Reference proteome</keyword>
<feature type="compositionally biased region" description="Low complexity" evidence="1">
    <location>
        <begin position="210"/>
        <end position="310"/>
    </location>
</feature>
<feature type="region of interest" description="Disordered" evidence="1">
    <location>
        <begin position="113"/>
        <end position="400"/>
    </location>
</feature>
<sequence length="400" mass="39416">MSAPGGGAGDAGRAAQERLTEEARATASALIDWLGARVEASAAGTHGTTPGPTRSGRSRLGMRPPQSPGPCSWCPVCALVAALRGEQPELTAKLAEQASGLMALVRLMVQAHQDPSHGHAHHTQAPTSDAPPAGWPAEWGAWDGWGAGAPEAGAGDEGDDPVGTPSAAEPPTAAPRPTPRTRRTAASGPAGRQVPIRRASPRSAAFRDTAPATAEYAASADGPATGDTTAGRAATAATTAHGTTEGDTTVGDTTATGDTTAGRAATAATTAHGTTEGDTTAGDTTANATAEQAGTAADDPRASAPRSAARGTGGAPRPAPRRATTASTTASTTAPPTTATTAPPTTATTASSTTGTPPAAPPTAASARPSVQRIAIRRPERPGRRGTRPEQGPPGGQASC</sequence>